<keyword evidence="7 8" id="KW-0472">Membrane</keyword>
<evidence type="ECO:0000256" key="2">
    <source>
        <dbReference type="ARBA" id="ARBA00010692"/>
    </source>
</evidence>
<evidence type="ECO:0000256" key="3">
    <source>
        <dbReference type="ARBA" id="ARBA00022448"/>
    </source>
</evidence>
<dbReference type="OrthoDB" id="9803495at2"/>
<dbReference type="Pfam" id="PF02632">
    <property type="entry name" value="BioY"/>
    <property type="match status" value="1"/>
</dbReference>
<dbReference type="GO" id="GO:0005886">
    <property type="term" value="C:plasma membrane"/>
    <property type="evidence" value="ECO:0007669"/>
    <property type="project" value="UniProtKB-SubCell"/>
</dbReference>
<feature type="transmembrane region" description="Helical" evidence="9">
    <location>
        <begin position="118"/>
        <end position="138"/>
    </location>
</feature>
<dbReference type="STRING" id="447595.SAMN05660826_01503"/>
<comment type="similarity">
    <text evidence="2 8">Belongs to the BioY family.</text>
</comment>
<feature type="transmembrane region" description="Helical" evidence="9">
    <location>
        <begin position="144"/>
        <end position="171"/>
    </location>
</feature>
<protein>
    <recommendedName>
        <fullName evidence="8">Biotin transporter</fullName>
    </recommendedName>
</protein>
<evidence type="ECO:0000256" key="5">
    <source>
        <dbReference type="ARBA" id="ARBA00022692"/>
    </source>
</evidence>
<evidence type="ECO:0000256" key="1">
    <source>
        <dbReference type="ARBA" id="ARBA00004651"/>
    </source>
</evidence>
<feature type="transmembrane region" description="Helical" evidence="9">
    <location>
        <begin position="88"/>
        <end position="106"/>
    </location>
</feature>
<gene>
    <name evidence="10" type="ORF">SAMN05660826_01503</name>
</gene>
<dbReference type="PANTHER" id="PTHR34295">
    <property type="entry name" value="BIOTIN TRANSPORTER BIOY"/>
    <property type="match status" value="1"/>
</dbReference>
<evidence type="ECO:0000256" key="8">
    <source>
        <dbReference type="PIRNR" id="PIRNR016661"/>
    </source>
</evidence>
<name>A0A1M7KCE5_9FIRM</name>
<evidence type="ECO:0000256" key="4">
    <source>
        <dbReference type="ARBA" id="ARBA00022475"/>
    </source>
</evidence>
<keyword evidence="4 8" id="KW-1003">Cell membrane</keyword>
<keyword evidence="6 9" id="KW-1133">Transmembrane helix</keyword>
<keyword evidence="3 8" id="KW-0813">Transport</keyword>
<evidence type="ECO:0000256" key="9">
    <source>
        <dbReference type="SAM" id="Phobius"/>
    </source>
</evidence>
<dbReference type="PANTHER" id="PTHR34295:SF4">
    <property type="entry name" value="BIOTIN TRANSPORTER BIOY-RELATED"/>
    <property type="match status" value="1"/>
</dbReference>
<evidence type="ECO:0000313" key="11">
    <source>
        <dbReference type="Proteomes" id="UP000184375"/>
    </source>
</evidence>
<sequence length="186" mass="19748">MNKKLTAKEIAFCSLFASLTAVFSYIRIPLPFSPVPITLQTLAVMLAGSLLPPKTALLSLIVYILMRIAGIPFFSLGTAGIGVLLGPAGGYIMSWPLAAYIIATLLKRGNATFAKLLFSNVLGGIVIVYIIGTSHLAFVTGMDIISAITAGVLPFIPGDIAKAMLASFIAFSLRKNNIFQRVLNSL</sequence>
<dbReference type="Proteomes" id="UP000184375">
    <property type="component" value="Unassembled WGS sequence"/>
</dbReference>
<keyword evidence="11" id="KW-1185">Reference proteome</keyword>
<evidence type="ECO:0000256" key="6">
    <source>
        <dbReference type="ARBA" id="ARBA00022989"/>
    </source>
</evidence>
<comment type="subcellular location">
    <subcellularLocation>
        <location evidence="1 8">Cell membrane</location>
        <topology evidence="1 8">Multi-pass membrane protein</topology>
    </subcellularLocation>
</comment>
<evidence type="ECO:0000256" key="7">
    <source>
        <dbReference type="ARBA" id="ARBA00023136"/>
    </source>
</evidence>
<accession>A0A1M7KCE5</accession>
<dbReference type="GO" id="GO:0015225">
    <property type="term" value="F:biotin transmembrane transporter activity"/>
    <property type="evidence" value="ECO:0007669"/>
    <property type="project" value="UniProtKB-UniRule"/>
</dbReference>
<dbReference type="InterPro" id="IPR003784">
    <property type="entry name" value="BioY"/>
</dbReference>
<evidence type="ECO:0000313" key="10">
    <source>
        <dbReference type="EMBL" id="SHM62663.1"/>
    </source>
</evidence>
<dbReference type="RefSeq" id="WP_073256922.1">
    <property type="nucleotide sequence ID" value="NZ_FRCR01000008.1"/>
</dbReference>
<reference evidence="11" key="1">
    <citation type="submission" date="2016-11" db="EMBL/GenBank/DDBJ databases">
        <authorList>
            <person name="Varghese N."/>
            <person name="Submissions S."/>
        </authorList>
    </citation>
    <scope>NUCLEOTIDE SEQUENCE [LARGE SCALE GENOMIC DNA]</scope>
    <source>
        <strain evidence="11">DSM 18802</strain>
    </source>
</reference>
<dbReference type="AlphaFoldDB" id="A0A1M7KCE5"/>
<dbReference type="PIRSF" id="PIRSF016661">
    <property type="entry name" value="BioY"/>
    <property type="match status" value="1"/>
</dbReference>
<organism evidence="10 11">
    <name type="scientific">Caldanaerovirga acetigignens</name>
    <dbReference type="NCBI Taxonomy" id="447595"/>
    <lineage>
        <taxon>Bacteria</taxon>
        <taxon>Bacillati</taxon>
        <taxon>Bacillota</taxon>
        <taxon>Clostridia</taxon>
        <taxon>Thermosediminibacterales</taxon>
        <taxon>Thermosediminibacteraceae</taxon>
        <taxon>Caldanaerovirga</taxon>
    </lineage>
</organism>
<dbReference type="EMBL" id="FRCR01000008">
    <property type="protein sequence ID" value="SHM62663.1"/>
    <property type="molecule type" value="Genomic_DNA"/>
</dbReference>
<proteinExistence type="inferred from homology"/>
<keyword evidence="5 9" id="KW-0812">Transmembrane</keyword>
<dbReference type="Gene3D" id="1.10.1760.20">
    <property type="match status" value="1"/>
</dbReference>